<evidence type="ECO:0000259" key="1">
    <source>
        <dbReference type="Pfam" id="PF01408"/>
    </source>
</evidence>
<comment type="caution">
    <text evidence="2">The sequence shown here is derived from an EMBL/GenBank/DDBJ whole genome shotgun (WGS) entry which is preliminary data.</text>
</comment>
<evidence type="ECO:0000313" key="2">
    <source>
        <dbReference type="EMBL" id="TQD89359.1"/>
    </source>
</evidence>
<dbReference type="InterPro" id="IPR000683">
    <property type="entry name" value="Gfo/Idh/MocA-like_OxRdtase_N"/>
</dbReference>
<dbReference type="Pfam" id="PF01408">
    <property type="entry name" value="GFO_IDH_MocA"/>
    <property type="match status" value="1"/>
</dbReference>
<dbReference type="PANTHER" id="PTHR46368:SF19">
    <property type="entry name" value="GFO_IDH_MOCA-LIKE OXIDOREDUCTASE N-TERMINAL DOMAIN-CONTAINING PROTEIN"/>
    <property type="match status" value="1"/>
</dbReference>
<keyword evidence="3" id="KW-1185">Reference proteome</keyword>
<feature type="domain" description="Gfo/Idh/MocA-like oxidoreductase N-terminal" evidence="1">
    <location>
        <begin position="7"/>
        <end position="87"/>
    </location>
</feature>
<dbReference type="GO" id="GO:0000166">
    <property type="term" value="F:nucleotide binding"/>
    <property type="evidence" value="ECO:0007669"/>
    <property type="project" value="InterPro"/>
</dbReference>
<reference evidence="2 3" key="1">
    <citation type="journal article" date="2019" name="G3 (Bethesda)">
        <title>Sequencing of a Wild Apple (Malus baccata) Genome Unravels the Differences Between Cultivated and Wild Apple Species Regarding Disease Resistance and Cold Tolerance.</title>
        <authorList>
            <person name="Chen X."/>
        </authorList>
    </citation>
    <scope>NUCLEOTIDE SEQUENCE [LARGE SCALE GENOMIC DNA]</scope>
    <source>
        <strain evidence="3">cv. Shandingzi</strain>
        <tissue evidence="2">Leaves</tissue>
    </source>
</reference>
<evidence type="ECO:0000313" key="3">
    <source>
        <dbReference type="Proteomes" id="UP000315295"/>
    </source>
</evidence>
<dbReference type="Proteomes" id="UP000315295">
    <property type="component" value="Unassembled WGS sequence"/>
</dbReference>
<dbReference type="Gene3D" id="3.40.50.720">
    <property type="entry name" value="NAD(P)-binding Rossmann-like Domain"/>
    <property type="match status" value="1"/>
</dbReference>
<proteinExistence type="predicted"/>
<sequence length="92" mass="10148">MSAKTPIRFRIVGCAEIARKVLWAITRAPNATLYVVGRRSIDKATAFAKANNFLPTFKIYSSYDAVLDDPDVNTISVPLPTSLHIKWAVLAV</sequence>
<gene>
    <name evidence="2" type="ORF">C1H46_025080</name>
</gene>
<accession>A0A540LSS7</accession>
<dbReference type="AlphaFoldDB" id="A0A540LSS7"/>
<dbReference type="STRING" id="106549.A0A540LSS7"/>
<dbReference type="EMBL" id="VIEB01000480">
    <property type="protein sequence ID" value="TQD89359.1"/>
    <property type="molecule type" value="Genomic_DNA"/>
</dbReference>
<dbReference type="InterPro" id="IPR036291">
    <property type="entry name" value="NAD(P)-bd_dom_sf"/>
</dbReference>
<dbReference type="PANTHER" id="PTHR46368">
    <property type="match status" value="1"/>
</dbReference>
<organism evidence="2 3">
    <name type="scientific">Malus baccata</name>
    <name type="common">Siberian crab apple</name>
    <name type="synonym">Pyrus baccata</name>
    <dbReference type="NCBI Taxonomy" id="106549"/>
    <lineage>
        <taxon>Eukaryota</taxon>
        <taxon>Viridiplantae</taxon>
        <taxon>Streptophyta</taxon>
        <taxon>Embryophyta</taxon>
        <taxon>Tracheophyta</taxon>
        <taxon>Spermatophyta</taxon>
        <taxon>Magnoliopsida</taxon>
        <taxon>eudicotyledons</taxon>
        <taxon>Gunneridae</taxon>
        <taxon>Pentapetalae</taxon>
        <taxon>rosids</taxon>
        <taxon>fabids</taxon>
        <taxon>Rosales</taxon>
        <taxon>Rosaceae</taxon>
        <taxon>Amygdaloideae</taxon>
        <taxon>Maleae</taxon>
        <taxon>Malus</taxon>
    </lineage>
</organism>
<name>A0A540LSS7_MALBA</name>
<protein>
    <recommendedName>
        <fullName evidence="1">Gfo/Idh/MocA-like oxidoreductase N-terminal domain-containing protein</fullName>
    </recommendedName>
</protein>
<dbReference type="SUPFAM" id="SSF51735">
    <property type="entry name" value="NAD(P)-binding Rossmann-fold domains"/>
    <property type="match status" value="1"/>
</dbReference>